<sequence length="204" mass="22890">MRMQQRPVGRRLSLATRWRTKLVPRREIEQLAAGLVPPGPILDIGCGSGMRGRRLPPGYVPYGIEVSAASSAVADREFGARGGACIHAPATEGLARFENGFFRGAILRSYLEHETQPREVLRELMRTLRPGGVAVVKVPNFASLNRRLAGRSWCGFRFPDHVNYFTPSALRTMAERAGFEVGWRRFGRLPTSDNMWAYLRRPPE</sequence>
<evidence type="ECO:0000313" key="1">
    <source>
        <dbReference type="EMBL" id="ESR25429.1"/>
    </source>
</evidence>
<dbReference type="EMBL" id="AWXZ01000020">
    <property type="protein sequence ID" value="ESR25429.1"/>
    <property type="molecule type" value="Genomic_DNA"/>
</dbReference>
<dbReference type="GO" id="GO:0008168">
    <property type="term" value="F:methyltransferase activity"/>
    <property type="evidence" value="ECO:0007669"/>
    <property type="project" value="UniProtKB-KW"/>
</dbReference>
<dbReference type="CDD" id="cd02440">
    <property type="entry name" value="AdoMet_MTases"/>
    <property type="match status" value="1"/>
</dbReference>
<dbReference type="eggNOG" id="COG2227">
    <property type="taxonomic scope" value="Bacteria"/>
</dbReference>
<accession>V4RJD7</accession>
<gene>
    <name evidence="1" type="ORF">N177_1724</name>
</gene>
<dbReference type="Proteomes" id="UP000017819">
    <property type="component" value="Unassembled WGS sequence"/>
</dbReference>
<reference evidence="1 2" key="1">
    <citation type="journal article" date="2014" name="Genome Announc.">
        <title>Draft Genome Sequence of Lutibaculum baratangense Strain AMV1T, Isolated from a Mud Volcano in Andamans, India.</title>
        <authorList>
            <person name="Singh A."/>
            <person name="Sreenivas A."/>
            <person name="Sathyanarayana Reddy G."/>
            <person name="Pinnaka A.K."/>
            <person name="Shivaji S."/>
        </authorList>
    </citation>
    <scope>NUCLEOTIDE SEQUENCE [LARGE SCALE GENOMIC DNA]</scope>
    <source>
        <strain evidence="1 2">AMV1</strain>
    </source>
</reference>
<comment type="caution">
    <text evidence="1">The sequence shown here is derived from an EMBL/GenBank/DDBJ whole genome shotgun (WGS) entry which is preliminary data.</text>
</comment>
<dbReference type="Gene3D" id="3.40.50.150">
    <property type="entry name" value="Vaccinia Virus protein VP39"/>
    <property type="match status" value="1"/>
</dbReference>
<proteinExistence type="predicted"/>
<dbReference type="Pfam" id="PF13489">
    <property type="entry name" value="Methyltransf_23"/>
    <property type="match status" value="1"/>
</dbReference>
<dbReference type="GO" id="GO:0032259">
    <property type="term" value="P:methylation"/>
    <property type="evidence" value="ECO:0007669"/>
    <property type="project" value="UniProtKB-KW"/>
</dbReference>
<dbReference type="PATRIC" id="fig|631454.5.peg.1703"/>
<evidence type="ECO:0000313" key="2">
    <source>
        <dbReference type="Proteomes" id="UP000017819"/>
    </source>
</evidence>
<keyword evidence="2" id="KW-1185">Reference proteome</keyword>
<dbReference type="STRING" id="631454.N177_1724"/>
<name>V4RJD7_9HYPH</name>
<dbReference type="SUPFAM" id="SSF53335">
    <property type="entry name" value="S-adenosyl-L-methionine-dependent methyltransferases"/>
    <property type="match status" value="1"/>
</dbReference>
<keyword evidence="1" id="KW-0489">Methyltransferase</keyword>
<keyword evidence="1" id="KW-0808">Transferase</keyword>
<protein>
    <submittedName>
        <fullName evidence="1">Methyltransferase type 11</fullName>
    </submittedName>
</protein>
<organism evidence="1 2">
    <name type="scientific">Lutibaculum baratangense AMV1</name>
    <dbReference type="NCBI Taxonomy" id="631454"/>
    <lineage>
        <taxon>Bacteria</taxon>
        <taxon>Pseudomonadati</taxon>
        <taxon>Pseudomonadota</taxon>
        <taxon>Alphaproteobacteria</taxon>
        <taxon>Hyphomicrobiales</taxon>
        <taxon>Tepidamorphaceae</taxon>
        <taxon>Lutibaculum</taxon>
    </lineage>
</organism>
<dbReference type="InterPro" id="IPR029063">
    <property type="entry name" value="SAM-dependent_MTases_sf"/>
</dbReference>
<dbReference type="AlphaFoldDB" id="V4RJD7"/>